<evidence type="ECO:0000313" key="1">
    <source>
        <dbReference type="EMBL" id="TDY67380.1"/>
    </source>
</evidence>
<dbReference type="AlphaFoldDB" id="A0A4R8MK22"/>
<proteinExistence type="predicted"/>
<dbReference type="EMBL" id="SORO01000004">
    <property type="protein sequence ID" value="TDY67380.1"/>
    <property type="molecule type" value="Genomic_DNA"/>
</dbReference>
<organism evidence="1 2">
    <name type="scientific">Leptospira meyeri</name>
    <dbReference type="NCBI Taxonomy" id="29508"/>
    <lineage>
        <taxon>Bacteria</taxon>
        <taxon>Pseudomonadati</taxon>
        <taxon>Spirochaetota</taxon>
        <taxon>Spirochaetia</taxon>
        <taxon>Leptospirales</taxon>
        <taxon>Leptospiraceae</taxon>
        <taxon>Leptospira</taxon>
    </lineage>
</organism>
<protein>
    <submittedName>
        <fullName evidence="1">Uncharacterized protein</fullName>
    </submittedName>
</protein>
<reference evidence="1 2" key="1">
    <citation type="submission" date="2019-03" db="EMBL/GenBank/DDBJ databases">
        <title>Genomic Encyclopedia of Archaeal and Bacterial Type Strains, Phase II (KMG-II): from individual species to whole genera.</title>
        <authorList>
            <person name="Goeker M."/>
        </authorList>
    </citation>
    <scope>NUCLEOTIDE SEQUENCE [LARGE SCALE GENOMIC DNA]</scope>
    <source>
        <strain evidence="1 2">DSM 21537</strain>
    </source>
</reference>
<sequence>MRTPDEARSFFGSIYCLKNDRRRPDQKGILPKFSFRFRLRCALEIHFGALNSFPLDNLPKFQILTGKLDKGAFG</sequence>
<comment type="caution">
    <text evidence="1">The sequence shown here is derived from an EMBL/GenBank/DDBJ whole genome shotgun (WGS) entry which is preliminary data.</text>
</comment>
<dbReference type="STRING" id="1193051.LEP1GSC017_0900"/>
<keyword evidence="2" id="KW-1185">Reference proteome</keyword>
<name>A0A4R8MK22_LEPME</name>
<dbReference type="Proteomes" id="UP000294684">
    <property type="component" value="Unassembled WGS sequence"/>
</dbReference>
<evidence type="ECO:0000313" key="2">
    <source>
        <dbReference type="Proteomes" id="UP000294684"/>
    </source>
</evidence>
<gene>
    <name evidence="1" type="ORF">CLV96_3802</name>
</gene>
<accession>A0A4R8MK22</accession>